<gene>
    <name evidence="9" type="ORF">IAC95_05075</name>
</gene>
<dbReference type="InterPro" id="IPR049177">
    <property type="entry name" value="MgtC_SapB_SrpB_YhiD_N"/>
</dbReference>
<dbReference type="Proteomes" id="UP000824200">
    <property type="component" value="Unassembled WGS sequence"/>
</dbReference>
<evidence type="ECO:0000256" key="7">
    <source>
        <dbReference type="SAM" id="Phobius"/>
    </source>
</evidence>
<comment type="similarity">
    <text evidence="2">Belongs to the MgtC/SapB family.</text>
</comment>
<name>A0A9D1J8D4_9BACT</name>
<proteinExistence type="inferred from homology"/>
<evidence type="ECO:0000256" key="5">
    <source>
        <dbReference type="ARBA" id="ARBA00022989"/>
    </source>
</evidence>
<feature type="transmembrane region" description="Helical" evidence="7">
    <location>
        <begin position="86"/>
        <end position="104"/>
    </location>
</feature>
<accession>A0A9D1J8D4</accession>
<evidence type="ECO:0000256" key="2">
    <source>
        <dbReference type="ARBA" id="ARBA00009298"/>
    </source>
</evidence>
<comment type="caution">
    <text evidence="9">The sequence shown here is derived from an EMBL/GenBank/DDBJ whole genome shotgun (WGS) entry which is preliminary data.</text>
</comment>
<keyword evidence="5 7" id="KW-1133">Transmembrane helix</keyword>
<dbReference type="AlphaFoldDB" id="A0A9D1J8D4"/>
<feature type="transmembrane region" description="Helical" evidence="7">
    <location>
        <begin position="24"/>
        <end position="42"/>
    </location>
</feature>
<dbReference type="PANTHER" id="PTHR33778">
    <property type="entry name" value="PROTEIN MGTC"/>
    <property type="match status" value="1"/>
</dbReference>
<dbReference type="EMBL" id="DVHL01000042">
    <property type="protein sequence ID" value="HIR66231.1"/>
    <property type="molecule type" value="Genomic_DNA"/>
</dbReference>
<comment type="subcellular location">
    <subcellularLocation>
        <location evidence="1">Cell membrane</location>
        <topology evidence="1">Multi-pass membrane protein</topology>
    </subcellularLocation>
</comment>
<evidence type="ECO:0000256" key="1">
    <source>
        <dbReference type="ARBA" id="ARBA00004651"/>
    </source>
</evidence>
<evidence type="ECO:0000313" key="10">
    <source>
        <dbReference type="Proteomes" id="UP000824200"/>
    </source>
</evidence>
<sequence length="247" mass="27091">MFHNAVLNLFGADPIGFWPQQFEVTYMLRVLIGGLLGLAVGIERSRRQKEAGKATHFVVGCASTLLTCISLWFKKDGGDIGDGARIAAQIVTGIGFLGAGMIFFRRESLRGLTTAAGIWATAAIGMCVATGMYWLSVASTAMIIIVQVLLHSKLFKRNSQHLLMVKMQYSDETKAKLLEFFGSTNFHRFKVTSSPATDASKEHGQPLPNKLTAETVIYPTKNCSADAIAKFMRENPQIISVERLEDL</sequence>
<keyword evidence="4 7" id="KW-0812">Transmembrane</keyword>
<evidence type="ECO:0000313" key="9">
    <source>
        <dbReference type="EMBL" id="HIR66231.1"/>
    </source>
</evidence>
<dbReference type="GO" id="GO:0005886">
    <property type="term" value="C:plasma membrane"/>
    <property type="evidence" value="ECO:0007669"/>
    <property type="project" value="UniProtKB-SubCell"/>
</dbReference>
<feature type="domain" description="MgtC/SapB/SrpB/YhiD N-terminal" evidence="8">
    <location>
        <begin position="32"/>
        <end position="151"/>
    </location>
</feature>
<reference evidence="9" key="2">
    <citation type="journal article" date="2021" name="PeerJ">
        <title>Extensive microbial diversity within the chicken gut microbiome revealed by metagenomics and culture.</title>
        <authorList>
            <person name="Gilroy R."/>
            <person name="Ravi A."/>
            <person name="Getino M."/>
            <person name="Pursley I."/>
            <person name="Horton D.L."/>
            <person name="Alikhan N.F."/>
            <person name="Baker D."/>
            <person name="Gharbi K."/>
            <person name="Hall N."/>
            <person name="Watson M."/>
            <person name="Adriaenssens E.M."/>
            <person name="Foster-Nyarko E."/>
            <person name="Jarju S."/>
            <person name="Secka A."/>
            <person name="Antonio M."/>
            <person name="Oren A."/>
            <person name="Chaudhuri R.R."/>
            <person name="La Ragione R."/>
            <person name="Hildebrand F."/>
            <person name="Pallen M.J."/>
        </authorList>
    </citation>
    <scope>NUCLEOTIDE SEQUENCE</scope>
    <source>
        <strain evidence="9">CHK121-14286</strain>
    </source>
</reference>
<dbReference type="PRINTS" id="PR01837">
    <property type="entry name" value="MGTCSAPBPROT"/>
</dbReference>
<evidence type="ECO:0000259" key="8">
    <source>
        <dbReference type="Pfam" id="PF02308"/>
    </source>
</evidence>
<dbReference type="InterPro" id="IPR003416">
    <property type="entry name" value="MgtC/SapB/SrpB/YhiD_fam"/>
</dbReference>
<dbReference type="Pfam" id="PF02308">
    <property type="entry name" value="MgtC"/>
    <property type="match status" value="1"/>
</dbReference>
<evidence type="ECO:0000256" key="6">
    <source>
        <dbReference type="ARBA" id="ARBA00023136"/>
    </source>
</evidence>
<organism evidence="9 10">
    <name type="scientific">Candidatus Fimimonas gallinarum</name>
    <dbReference type="NCBI Taxonomy" id="2840821"/>
    <lineage>
        <taxon>Bacteria</taxon>
        <taxon>Pseudomonadati</taxon>
        <taxon>Myxococcota</taxon>
        <taxon>Myxococcia</taxon>
        <taxon>Myxococcales</taxon>
        <taxon>Cystobacterineae</taxon>
        <taxon>Myxococcaceae</taxon>
        <taxon>Myxococcaceae incertae sedis</taxon>
        <taxon>Candidatus Fimimonas</taxon>
    </lineage>
</organism>
<evidence type="ECO:0000256" key="4">
    <source>
        <dbReference type="ARBA" id="ARBA00022692"/>
    </source>
</evidence>
<keyword evidence="6 7" id="KW-0472">Membrane</keyword>
<protein>
    <submittedName>
        <fullName evidence="9">MgtC/SapB family protein</fullName>
    </submittedName>
</protein>
<keyword evidence="3" id="KW-1003">Cell membrane</keyword>
<dbReference type="PANTHER" id="PTHR33778:SF1">
    <property type="entry name" value="MAGNESIUM TRANSPORTER YHID-RELATED"/>
    <property type="match status" value="1"/>
</dbReference>
<feature type="transmembrane region" description="Helical" evidence="7">
    <location>
        <begin position="54"/>
        <end position="74"/>
    </location>
</feature>
<evidence type="ECO:0000256" key="3">
    <source>
        <dbReference type="ARBA" id="ARBA00022475"/>
    </source>
</evidence>
<reference evidence="9" key="1">
    <citation type="submission" date="2020-10" db="EMBL/GenBank/DDBJ databases">
        <authorList>
            <person name="Gilroy R."/>
        </authorList>
    </citation>
    <scope>NUCLEOTIDE SEQUENCE</scope>
    <source>
        <strain evidence="9">CHK121-14286</strain>
    </source>
</reference>